<dbReference type="Gene3D" id="1.10.150.240">
    <property type="entry name" value="Putative phosphatase, domain 2"/>
    <property type="match status" value="1"/>
</dbReference>
<sequence length="220" mass="24229">MSVHTILLDLDGTLTDPKIGITTCIRYGLAKVGHPIHEEIDLDWCIGPPLHASLEQLLPPEYQHLTEEALAGYRERFGDIGLFENEVYPSVAETLNTLQQQGYALILATAKPTVYAKRILEHFGLSPYFTAIHGSELDGTRTNKGELIAHILHTHDLSADKCIMVGDREFDVLGARANGMPVIGASYGYGSTAEWQQSPADAQMNTFADLLNVLEHFQDA</sequence>
<protein>
    <submittedName>
        <fullName evidence="1">HAD hydrolase-like protein</fullName>
    </submittedName>
</protein>
<reference evidence="1" key="2">
    <citation type="journal article" date="2022" name="Res Sq">
        <title>Evolution of multicellular longitudinally dividing oral cavity symbionts (Neisseriaceae).</title>
        <authorList>
            <person name="Nyongesa S."/>
            <person name="Weber P."/>
            <person name="Bernet E."/>
            <person name="Pullido F."/>
            <person name="Nieckarz M."/>
            <person name="Delaby M."/>
            <person name="Nieves C."/>
            <person name="Viehboeck T."/>
            <person name="Krause N."/>
            <person name="Rivera-Millot A."/>
            <person name="Nakamura A."/>
            <person name="Vischer N."/>
            <person name="VanNieuwenhze M."/>
            <person name="Brun Y."/>
            <person name="Cava F."/>
            <person name="Bulgheresi S."/>
            <person name="Veyrier F."/>
        </authorList>
    </citation>
    <scope>NUCLEOTIDE SEQUENCE</scope>
    <source>
        <strain evidence="1">SAG 1488-6</strain>
    </source>
</reference>
<dbReference type="Gene3D" id="3.40.50.1000">
    <property type="entry name" value="HAD superfamily/HAD-like"/>
    <property type="match status" value="1"/>
</dbReference>
<dbReference type="SUPFAM" id="SSF56784">
    <property type="entry name" value="HAD-like"/>
    <property type="match status" value="1"/>
</dbReference>
<accession>A0ABY4E7J3</accession>
<gene>
    <name evidence="1" type="ORF">LVJ81_07035</name>
</gene>
<dbReference type="Proteomes" id="UP000832034">
    <property type="component" value="Chromosome"/>
</dbReference>
<dbReference type="InterPro" id="IPR050155">
    <property type="entry name" value="HAD-like_hydrolase_sf"/>
</dbReference>
<dbReference type="InterPro" id="IPR041492">
    <property type="entry name" value="HAD_2"/>
</dbReference>
<dbReference type="InterPro" id="IPR036412">
    <property type="entry name" value="HAD-like_sf"/>
</dbReference>
<evidence type="ECO:0000313" key="2">
    <source>
        <dbReference type="Proteomes" id="UP000832034"/>
    </source>
</evidence>
<name>A0ABY4E7J3_VITST</name>
<evidence type="ECO:0000313" key="1">
    <source>
        <dbReference type="EMBL" id="UOO91424.1"/>
    </source>
</evidence>
<dbReference type="InterPro" id="IPR023214">
    <property type="entry name" value="HAD_sf"/>
</dbReference>
<dbReference type="PANTHER" id="PTHR43434:SF20">
    <property type="entry name" value="5'-NUCLEOTIDASE"/>
    <property type="match status" value="1"/>
</dbReference>
<dbReference type="InterPro" id="IPR023198">
    <property type="entry name" value="PGP-like_dom2"/>
</dbReference>
<dbReference type="Pfam" id="PF13419">
    <property type="entry name" value="HAD_2"/>
    <property type="match status" value="1"/>
</dbReference>
<organism evidence="1 2">
    <name type="scientific">Vitreoscilla stercoraria</name>
    <dbReference type="NCBI Taxonomy" id="61"/>
    <lineage>
        <taxon>Bacteria</taxon>
        <taxon>Pseudomonadati</taxon>
        <taxon>Pseudomonadota</taxon>
        <taxon>Betaproteobacteria</taxon>
        <taxon>Neisseriales</taxon>
        <taxon>Neisseriaceae</taxon>
        <taxon>Vitreoscilla</taxon>
    </lineage>
</organism>
<dbReference type="PANTHER" id="PTHR43434">
    <property type="entry name" value="PHOSPHOGLYCOLATE PHOSPHATASE"/>
    <property type="match status" value="1"/>
</dbReference>
<keyword evidence="2" id="KW-1185">Reference proteome</keyword>
<dbReference type="RefSeq" id="WP_019958963.1">
    <property type="nucleotide sequence ID" value="NZ_CP091512.1"/>
</dbReference>
<dbReference type="EMBL" id="CP091512">
    <property type="protein sequence ID" value="UOO91424.1"/>
    <property type="molecule type" value="Genomic_DNA"/>
</dbReference>
<proteinExistence type="predicted"/>
<reference evidence="1" key="1">
    <citation type="submission" date="2021-12" db="EMBL/GenBank/DDBJ databases">
        <authorList>
            <person name="Veyrier F.J."/>
        </authorList>
    </citation>
    <scope>NUCLEOTIDE SEQUENCE</scope>
    <source>
        <strain evidence="1">SAG 1488-6</strain>
    </source>
</reference>